<dbReference type="InterPro" id="IPR053135">
    <property type="entry name" value="AKR2_Oxidoreductase"/>
</dbReference>
<dbReference type="EMBL" id="UINC01076925">
    <property type="protein sequence ID" value="SVC16549.1"/>
    <property type="molecule type" value="Genomic_DNA"/>
</dbReference>
<gene>
    <name evidence="2" type="ORF">METZ01_LOCUS269403</name>
</gene>
<dbReference type="InterPro" id="IPR023210">
    <property type="entry name" value="NADP_OxRdtase_dom"/>
</dbReference>
<feature type="non-terminal residue" evidence="2">
    <location>
        <position position="1"/>
    </location>
</feature>
<accession>A0A382JXP2</accession>
<sequence length="218" mass="25131">MLKRAYDLGINLFEIADMYGQGRAERIVGEVFKDMRDEVIFSTKYGYDFSKVKQIGHTELPQRFSERDFSEKMLQDSLERLQTDHIDIYGLHNPKLYHIRDKSVFEFLDEKIKEGKIKTYQAALGPAIGWAAEGLESMNMPNLSAVQTVYNLFEQVPGRELLENAQKNDVGIFVRVPDASGVLTGEMKTMADVDKKIGDDDHRAVRKKQWFKRAFEKV</sequence>
<reference evidence="2" key="1">
    <citation type="submission" date="2018-05" db="EMBL/GenBank/DDBJ databases">
        <authorList>
            <person name="Lanie J.A."/>
            <person name="Ng W.-L."/>
            <person name="Kazmierczak K.M."/>
            <person name="Andrzejewski T.M."/>
            <person name="Davidsen T.M."/>
            <person name="Wayne K.J."/>
            <person name="Tettelin H."/>
            <person name="Glass J.I."/>
            <person name="Rusch D."/>
            <person name="Podicherti R."/>
            <person name="Tsui H.-C.T."/>
            <person name="Winkler M.E."/>
        </authorList>
    </citation>
    <scope>NUCLEOTIDE SEQUENCE</scope>
</reference>
<feature type="non-terminal residue" evidence="2">
    <location>
        <position position="218"/>
    </location>
</feature>
<dbReference type="PANTHER" id="PTHR43312">
    <property type="entry name" value="D-THREO-ALDOSE 1-DEHYDROGENASE"/>
    <property type="match status" value="1"/>
</dbReference>
<evidence type="ECO:0000259" key="1">
    <source>
        <dbReference type="Pfam" id="PF00248"/>
    </source>
</evidence>
<dbReference type="Gene3D" id="3.20.20.100">
    <property type="entry name" value="NADP-dependent oxidoreductase domain"/>
    <property type="match status" value="1"/>
</dbReference>
<organism evidence="2">
    <name type="scientific">marine metagenome</name>
    <dbReference type="NCBI Taxonomy" id="408172"/>
    <lineage>
        <taxon>unclassified sequences</taxon>
        <taxon>metagenomes</taxon>
        <taxon>ecological metagenomes</taxon>
    </lineage>
</organism>
<feature type="domain" description="NADP-dependent oxidoreductase" evidence="1">
    <location>
        <begin position="1"/>
        <end position="209"/>
    </location>
</feature>
<dbReference type="AlphaFoldDB" id="A0A382JXP2"/>
<dbReference type="SUPFAM" id="SSF51430">
    <property type="entry name" value="NAD(P)-linked oxidoreductase"/>
    <property type="match status" value="1"/>
</dbReference>
<protein>
    <recommendedName>
        <fullName evidence="1">NADP-dependent oxidoreductase domain-containing protein</fullName>
    </recommendedName>
</protein>
<dbReference type="PANTHER" id="PTHR43312:SF1">
    <property type="entry name" value="NADP-DEPENDENT OXIDOREDUCTASE DOMAIN-CONTAINING PROTEIN"/>
    <property type="match status" value="1"/>
</dbReference>
<evidence type="ECO:0000313" key="2">
    <source>
        <dbReference type="EMBL" id="SVC16549.1"/>
    </source>
</evidence>
<proteinExistence type="predicted"/>
<dbReference type="CDD" id="cd19086">
    <property type="entry name" value="AKR_AKR11C1"/>
    <property type="match status" value="1"/>
</dbReference>
<dbReference type="Pfam" id="PF00248">
    <property type="entry name" value="Aldo_ket_red"/>
    <property type="match status" value="1"/>
</dbReference>
<dbReference type="InterPro" id="IPR036812">
    <property type="entry name" value="NAD(P)_OxRdtase_dom_sf"/>
</dbReference>
<name>A0A382JXP2_9ZZZZ</name>